<dbReference type="SUPFAM" id="SSF52821">
    <property type="entry name" value="Rhodanese/Cell cycle control phosphatase"/>
    <property type="match status" value="1"/>
</dbReference>
<dbReference type="SMART" id="SM00450">
    <property type="entry name" value="RHOD"/>
    <property type="match status" value="1"/>
</dbReference>
<protein>
    <recommendedName>
        <fullName evidence="2">Rhodanese domain-containing protein</fullName>
    </recommendedName>
</protein>
<dbReference type="Pfam" id="PF00581">
    <property type="entry name" value="Rhodanese"/>
    <property type="match status" value="1"/>
</dbReference>
<evidence type="ECO:0000259" key="2">
    <source>
        <dbReference type="PROSITE" id="PS50206"/>
    </source>
</evidence>
<dbReference type="PANTHER" id="PTHR44086">
    <property type="entry name" value="THIOSULFATE SULFURTRANSFERASE RDL2, MITOCHONDRIAL-RELATED"/>
    <property type="match status" value="1"/>
</dbReference>
<dbReference type="PROSITE" id="PS50206">
    <property type="entry name" value="RHODANESE_3"/>
    <property type="match status" value="1"/>
</dbReference>
<evidence type="ECO:0000313" key="3">
    <source>
        <dbReference type="EMBL" id="GEP69294.1"/>
    </source>
</evidence>
<dbReference type="InterPro" id="IPR001763">
    <property type="entry name" value="Rhodanese-like_dom"/>
</dbReference>
<organism evidence="3 4">
    <name type="scientific">Cellulomonas soli</name>
    <dbReference type="NCBI Taxonomy" id="931535"/>
    <lineage>
        <taxon>Bacteria</taxon>
        <taxon>Bacillati</taxon>
        <taxon>Actinomycetota</taxon>
        <taxon>Actinomycetes</taxon>
        <taxon>Micrococcales</taxon>
        <taxon>Cellulomonadaceae</taxon>
        <taxon>Cellulomonas</taxon>
    </lineage>
</organism>
<reference evidence="3 4" key="1">
    <citation type="submission" date="2019-07" db="EMBL/GenBank/DDBJ databases">
        <title>Whole genome shotgun sequence of Cellulomonas soli NBRC 109434.</title>
        <authorList>
            <person name="Hosoyama A."/>
            <person name="Uohara A."/>
            <person name="Ohji S."/>
            <person name="Ichikawa N."/>
        </authorList>
    </citation>
    <scope>NUCLEOTIDE SEQUENCE [LARGE SCALE GENOMIC DNA]</scope>
    <source>
        <strain evidence="3 4">NBRC 109434</strain>
    </source>
</reference>
<dbReference type="CDD" id="cd00158">
    <property type="entry name" value="RHOD"/>
    <property type="match status" value="1"/>
</dbReference>
<dbReference type="PANTHER" id="PTHR44086:SF10">
    <property type="entry name" value="THIOSULFATE SULFURTRANSFERASE_RHODANESE-LIKE DOMAIN-CONTAINING PROTEIN 3"/>
    <property type="match status" value="1"/>
</dbReference>
<comment type="caution">
    <text evidence="3">The sequence shown here is derived from an EMBL/GenBank/DDBJ whole genome shotgun (WGS) entry which is preliminary data.</text>
</comment>
<dbReference type="OrthoDB" id="1445766at2"/>
<dbReference type="InterPro" id="IPR036873">
    <property type="entry name" value="Rhodanese-like_dom_sf"/>
</dbReference>
<evidence type="ECO:0000256" key="1">
    <source>
        <dbReference type="SAM" id="MobiDB-lite"/>
    </source>
</evidence>
<dbReference type="Proteomes" id="UP000321798">
    <property type="component" value="Unassembled WGS sequence"/>
</dbReference>
<feature type="region of interest" description="Disordered" evidence="1">
    <location>
        <begin position="139"/>
        <end position="176"/>
    </location>
</feature>
<dbReference type="RefSeq" id="WP_146953034.1">
    <property type="nucleotide sequence ID" value="NZ_BAABBJ010000006.1"/>
</dbReference>
<feature type="domain" description="Rhodanese" evidence="2">
    <location>
        <begin position="42"/>
        <end position="140"/>
    </location>
</feature>
<keyword evidence="4" id="KW-1185">Reference proteome</keyword>
<dbReference type="GO" id="GO:0004792">
    <property type="term" value="F:thiosulfate-cyanide sulfurtransferase activity"/>
    <property type="evidence" value="ECO:0007669"/>
    <property type="project" value="TreeGrafter"/>
</dbReference>
<dbReference type="AlphaFoldDB" id="A0A512PDK7"/>
<feature type="compositionally biased region" description="Low complexity" evidence="1">
    <location>
        <begin position="145"/>
        <end position="169"/>
    </location>
</feature>
<dbReference type="EMBL" id="BKAL01000006">
    <property type="protein sequence ID" value="GEP69294.1"/>
    <property type="molecule type" value="Genomic_DNA"/>
</dbReference>
<dbReference type="Gene3D" id="3.40.250.10">
    <property type="entry name" value="Rhodanese-like domain"/>
    <property type="match status" value="1"/>
</dbReference>
<accession>A0A512PDK7</accession>
<proteinExistence type="predicted"/>
<evidence type="ECO:0000313" key="4">
    <source>
        <dbReference type="Proteomes" id="UP000321798"/>
    </source>
</evidence>
<gene>
    <name evidence="3" type="ORF">CSO01_20090</name>
</gene>
<sequence>MTTHTTPSTPSTPSPAPAVDLSLDEAGALAPLVTAQAAAVRVQAGAVLVDVRSEAGRAATGSIPGATVTDRYALDEAFDLTSAARQVPVLALDTPIVVVCGSVRGSGPVAAALRARGFTDVVHVEGGFGAWDEAGLPTLPPAQAPVPAQAPAQALAPTADGAAGAGPEVAGERRAR</sequence>
<name>A0A512PDK7_9CELL</name>